<dbReference type="InterPro" id="IPR015002">
    <property type="entry name" value="T6SS_Tdi1_C"/>
</dbReference>
<keyword evidence="3" id="KW-1185">Reference proteome</keyword>
<dbReference type="RefSeq" id="WP_169500426.1">
    <property type="nucleotide sequence ID" value="NZ_JABBFZ010000019.1"/>
</dbReference>
<dbReference type="Proteomes" id="UP000583127">
    <property type="component" value="Unassembled WGS sequence"/>
</dbReference>
<evidence type="ECO:0000313" key="2">
    <source>
        <dbReference type="EMBL" id="NML34241.1"/>
    </source>
</evidence>
<proteinExistence type="predicted"/>
<name>A0A7Y0A0I5_9BURK</name>
<dbReference type="AlphaFoldDB" id="A0A7Y0A0I5"/>
<reference evidence="2 3" key="1">
    <citation type="submission" date="2020-04" db="EMBL/GenBank/DDBJ databases">
        <title>Paraburkholderia sp. G-4-1-8 isolated from soil.</title>
        <authorList>
            <person name="Dahal R.H."/>
        </authorList>
    </citation>
    <scope>NUCLEOTIDE SEQUENCE [LARGE SCALE GENOMIC DNA]</scope>
    <source>
        <strain evidence="2 3">G-4-1-8</strain>
    </source>
</reference>
<dbReference type="EMBL" id="JABBFZ010000019">
    <property type="protein sequence ID" value="NML34241.1"/>
    <property type="molecule type" value="Genomic_DNA"/>
</dbReference>
<dbReference type="Pfam" id="PF08906">
    <property type="entry name" value="T6SS_Tdi1_C"/>
    <property type="match status" value="1"/>
</dbReference>
<comment type="caution">
    <text evidence="2">The sequence shown here is derived from an EMBL/GenBank/DDBJ whole genome shotgun (WGS) entry which is preliminary data.</text>
</comment>
<sequence>MFNRFLKTFTADGQSAQTSGAVFSSSDPIVQDFFSRFAGTSFNNGLYRVLVWNDVQRWNAAVEDAFPAFKGAIVPFGIDWLGRIFALDSRRVVKGRPAVSIFEPGTGQVLEVPCDIESFHDEELVDYKDASLAELYFNEWVRRGGSGPSYSQCVGYQRPLFLGGVDTVENLELIDLDVYWTISVQLIAKLRNVPPGTGVNIARKQ</sequence>
<feature type="domain" description="T6SS immunity protein Tdi1 C-terminal" evidence="1">
    <location>
        <begin position="136"/>
        <end position="186"/>
    </location>
</feature>
<accession>A0A7Y0A0I5</accession>
<organism evidence="2 3">
    <name type="scientific">Paraburkholderia antibiotica</name>
    <dbReference type="NCBI Taxonomy" id="2728839"/>
    <lineage>
        <taxon>Bacteria</taxon>
        <taxon>Pseudomonadati</taxon>
        <taxon>Pseudomonadota</taxon>
        <taxon>Betaproteobacteria</taxon>
        <taxon>Burkholderiales</taxon>
        <taxon>Burkholderiaceae</taxon>
        <taxon>Paraburkholderia</taxon>
    </lineage>
</organism>
<protein>
    <submittedName>
        <fullName evidence="2">DUF1851 domain-containing protein</fullName>
    </submittedName>
</protein>
<evidence type="ECO:0000259" key="1">
    <source>
        <dbReference type="Pfam" id="PF08906"/>
    </source>
</evidence>
<gene>
    <name evidence="2" type="ORF">HHL14_25845</name>
</gene>
<evidence type="ECO:0000313" key="3">
    <source>
        <dbReference type="Proteomes" id="UP000583127"/>
    </source>
</evidence>